<dbReference type="AlphaFoldDB" id="R7QIH1"/>
<dbReference type="GeneID" id="17325919"/>
<proteinExistence type="predicted"/>
<protein>
    <recommendedName>
        <fullName evidence="1">F-box/LRR-repeat protein 15-like leucin rich repeat domain-containing protein</fullName>
    </recommendedName>
</protein>
<evidence type="ECO:0000313" key="2">
    <source>
        <dbReference type="EMBL" id="CDF38317.1"/>
    </source>
</evidence>
<gene>
    <name evidence="2" type="ORF">CHC_T00000926001</name>
</gene>
<dbReference type="EMBL" id="HG001916">
    <property type="protein sequence ID" value="CDF38317.1"/>
    <property type="molecule type" value="Genomic_DNA"/>
</dbReference>
<dbReference type="Proteomes" id="UP000012073">
    <property type="component" value="Unassembled WGS sequence"/>
</dbReference>
<dbReference type="InterPro" id="IPR032675">
    <property type="entry name" value="LRR_dom_sf"/>
</dbReference>
<accession>R7QIH1</accession>
<dbReference type="SUPFAM" id="SSF52047">
    <property type="entry name" value="RNI-like"/>
    <property type="match status" value="1"/>
</dbReference>
<dbReference type="InterPro" id="IPR006553">
    <property type="entry name" value="Leu-rich_rpt_Cys-con_subtyp"/>
</dbReference>
<dbReference type="GO" id="GO:0019005">
    <property type="term" value="C:SCF ubiquitin ligase complex"/>
    <property type="evidence" value="ECO:0007669"/>
    <property type="project" value="TreeGrafter"/>
</dbReference>
<dbReference type="Gene3D" id="3.80.10.10">
    <property type="entry name" value="Ribonuclease Inhibitor"/>
    <property type="match status" value="1"/>
</dbReference>
<organism evidence="2 3">
    <name type="scientific">Chondrus crispus</name>
    <name type="common">Carrageen Irish moss</name>
    <name type="synonym">Polymorpha crispa</name>
    <dbReference type="NCBI Taxonomy" id="2769"/>
    <lineage>
        <taxon>Eukaryota</taxon>
        <taxon>Rhodophyta</taxon>
        <taxon>Florideophyceae</taxon>
        <taxon>Rhodymeniophycidae</taxon>
        <taxon>Gigartinales</taxon>
        <taxon>Gigartinaceae</taxon>
        <taxon>Chondrus</taxon>
    </lineage>
</organism>
<keyword evidence="3" id="KW-1185">Reference proteome</keyword>
<dbReference type="RefSeq" id="XP_005718202.1">
    <property type="nucleotide sequence ID" value="XM_005718145.1"/>
</dbReference>
<dbReference type="InterPro" id="IPR057207">
    <property type="entry name" value="FBXL15_LRR"/>
</dbReference>
<dbReference type="Pfam" id="PF25372">
    <property type="entry name" value="DUF7885"/>
    <property type="match status" value="1"/>
</dbReference>
<dbReference type="PANTHER" id="PTHR13318">
    <property type="entry name" value="PARTNER OF PAIRED, ISOFORM B-RELATED"/>
    <property type="match status" value="1"/>
</dbReference>
<reference evidence="3" key="1">
    <citation type="journal article" date="2013" name="Proc. Natl. Acad. Sci. U.S.A.">
        <title>Genome structure and metabolic features in the red seaweed Chondrus crispus shed light on evolution of the Archaeplastida.</title>
        <authorList>
            <person name="Collen J."/>
            <person name="Porcel B."/>
            <person name="Carre W."/>
            <person name="Ball S.G."/>
            <person name="Chaparro C."/>
            <person name="Tonon T."/>
            <person name="Barbeyron T."/>
            <person name="Michel G."/>
            <person name="Noel B."/>
            <person name="Valentin K."/>
            <person name="Elias M."/>
            <person name="Artiguenave F."/>
            <person name="Arun A."/>
            <person name="Aury J.M."/>
            <person name="Barbosa-Neto J.F."/>
            <person name="Bothwell J.H."/>
            <person name="Bouget F.Y."/>
            <person name="Brillet L."/>
            <person name="Cabello-Hurtado F."/>
            <person name="Capella-Gutierrez S."/>
            <person name="Charrier B."/>
            <person name="Cladiere L."/>
            <person name="Cock J.M."/>
            <person name="Coelho S.M."/>
            <person name="Colleoni C."/>
            <person name="Czjzek M."/>
            <person name="Da Silva C."/>
            <person name="Delage L."/>
            <person name="Denoeud F."/>
            <person name="Deschamps P."/>
            <person name="Dittami S.M."/>
            <person name="Gabaldon T."/>
            <person name="Gachon C.M."/>
            <person name="Groisillier A."/>
            <person name="Herve C."/>
            <person name="Jabbari K."/>
            <person name="Katinka M."/>
            <person name="Kloareg B."/>
            <person name="Kowalczyk N."/>
            <person name="Labadie K."/>
            <person name="Leblanc C."/>
            <person name="Lopez P.J."/>
            <person name="McLachlan D.H."/>
            <person name="Meslet-Cladiere L."/>
            <person name="Moustafa A."/>
            <person name="Nehr Z."/>
            <person name="Nyvall Collen P."/>
            <person name="Panaud O."/>
            <person name="Partensky F."/>
            <person name="Poulain J."/>
            <person name="Rensing S.A."/>
            <person name="Rousvoal S."/>
            <person name="Samson G."/>
            <person name="Symeonidi A."/>
            <person name="Weissenbach J."/>
            <person name="Zambounis A."/>
            <person name="Wincker P."/>
            <person name="Boyen C."/>
        </authorList>
    </citation>
    <scope>NUCLEOTIDE SEQUENCE [LARGE SCALE GENOMIC DNA]</scope>
    <source>
        <strain evidence="3">cv. Stackhouse</strain>
    </source>
</reference>
<dbReference type="KEGG" id="ccp:CHC_T00000926001"/>
<dbReference type="STRING" id="2769.R7QIH1"/>
<dbReference type="Gramene" id="CDF38317">
    <property type="protein sequence ID" value="CDF38317"/>
    <property type="gene ID" value="CHC_T00000926001"/>
</dbReference>
<sequence length="383" mass="42407">MLHLLDLSEDILVGIMTHVMTPAKEGSRKIITEESIKASLPLATTCHALYDVWRHSMHDLELWVSGKLNDRGLEAICKGNGKGIHRLGLRRCKAISKRAFAQIPRQCSRLRSLDMSHTDIGDDFVLELTKNTGRSLQFLALHGCNKLTARSIHAIADRCPHLRFLDIGSIAAVDDAAIEYLVSRLGGSIRTMVLSNCKNLSDSGMAALGVECKAIMSLTLRGLSSITDNGLYKLCCGIGDRVQILDVLDCAGLTMGGYFATMEAFCPHVFKYLEESNYIDHLGERCLRDNIIATMPGLIYRISATDAIRRLPALYFLLLDESTLRPFRVSVQSKSLNLSDFGSVLISNFGKKPTPKTKNILLSRFGYDSPFDSESDDEACERM</sequence>
<feature type="domain" description="F-box/LRR-repeat protein 15-like leucin rich repeat" evidence="1">
    <location>
        <begin position="105"/>
        <end position="251"/>
    </location>
</feature>
<evidence type="ECO:0000313" key="3">
    <source>
        <dbReference type="Proteomes" id="UP000012073"/>
    </source>
</evidence>
<dbReference type="OrthoDB" id="550575at2759"/>
<name>R7QIH1_CHOCR</name>
<evidence type="ECO:0000259" key="1">
    <source>
        <dbReference type="Pfam" id="PF25372"/>
    </source>
</evidence>
<dbReference type="GO" id="GO:0031146">
    <property type="term" value="P:SCF-dependent proteasomal ubiquitin-dependent protein catabolic process"/>
    <property type="evidence" value="ECO:0007669"/>
    <property type="project" value="TreeGrafter"/>
</dbReference>
<dbReference type="PhylomeDB" id="R7QIH1"/>
<dbReference type="SMART" id="SM00367">
    <property type="entry name" value="LRR_CC"/>
    <property type="match status" value="6"/>
</dbReference>